<sequence>MSGPRVDDKILSYGDAVLRRSDTDILRGPRFINDRLIEFFFAHLSSTHPSAGAGRSLLVPPSISFWISLCPDTTSLIESAAPLRLRDRDLVLFTVNNNADVTLAEGGTHWSLLVYERGDDVFVHHDSCDRMNHRHAMRLYEAVKYFFGGNPRFITGETPQQRNGYDCGLYLMAVARVICDWFERGEKEDGNWFKELEAGLLEEAVESLRLELLDLILNLGGKV</sequence>
<dbReference type="InterPro" id="IPR038765">
    <property type="entry name" value="Papain-like_cys_pep_sf"/>
</dbReference>
<dbReference type="GO" id="GO:0006508">
    <property type="term" value="P:proteolysis"/>
    <property type="evidence" value="ECO:0007669"/>
    <property type="project" value="UniProtKB-KW"/>
</dbReference>
<evidence type="ECO:0000256" key="3">
    <source>
        <dbReference type="ARBA" id="ARBA00022801"/>
    </source>
</evidence>
<evidence type="ECO:0000259" key="5">
    <source>
        <dbReference type="PROSITE" id="PS50600"/>
    </source>
</evidence>
<keyword evidence="7" id="KW-1185">Reference proteome</keyword>
<gene>
    <name evidence="6" type="primary">NEDP1</name>
    <name evidence="6" type="ORF">KSP39_PZI013798</name>
</gene>
<dbReference type="Proteomes" id="UP001418222">
    <property type="component" value="Unassembled WGS sequence"/>
</dbReference>
<evidence type="ECO:0000256" key="2">
    <source>
        <dbReference type="ARBA" id="ARBA00022670"/>
    </source>
</evidence>
<dbReference type="Pfam" id="PF02902">
    <property type="entry name" value="Peptidase_C48"/>
    <property type="match status" value="1"/>
</dbReference>
<dbReference type="PROSITE" id="PS50600">
    <property type="entry name" value="ULP_PROTEASE"/>
    <property type="match status" value="1"/>
</dbReference>
<dbReference type="GO" id="GO:0019784">
    <property type="term" value="F:deNEDDylase activity"/>
    <property type="evidence" value="ECO:0007669"/>
    <property type="project" value="InterPro"/>
</dbReference>
<dbReference type="EMBL" id="JBBWWQ010000011">
    <property type="protein sequence ID" value="KAK8936424.1"/>
    <property type="molecule type" value="Genomic_DNA"/>
</dbReference>
<proteinExistence type="inferred from homology"/>
<evidence type="ECO:0000256" key="1">
    <source>
        <dbReference type="ARBA" id="ARBA00005234"/>
    </source>
</evidence>
<feature type="domain" description="Ubiquitin-like protease family profile" evidence="5">
    <location>
        <begin position="16"/>
        <end position="178"/>
    </location>
</feature>
<dbReference type="InterPro" id="IPR003653">
    <property type="entry name" value="Peptidase_C48_C"/>
</dbReference>
<keyword evidence="4" id="KW-0788">Thiol protease</keyword>
<dbReference type="InterPro" id="IPR044613">
    <property type="entry name" value="Nep1/2-like"/>
</dbReference>
<comment type="caution">
    <text evidence="6">The sequence shown here is derived from an EMBL/GenBank/DDBJ whole genome shotgun (WGS) entry which is preliminary data.</text>
</comment>
<name>A0AAP0G493_9ASPA</name>
<organism evidence="6 7">
    <name type="scientific">Platanthera zijinensis</name>
    <dbReference type="NCBI Taxonomy" id="2320716"/>
    <lineage>
        <taxon>Eukaryota</taxon>
        <taxon>Viridiplantae</taxon>
        <taxon>Streptophyta</taxon>
        <taxon>Embryophyta</taxon>
        <taxon>Tracheophyta</taxon>
        <taxon>Spermatophyta</taxon>
        <taxon>Magnoliopsida</taxon>
        <taxon>Liliopsida</taxon>
        <taxon>Asparagales</taxon>
        <taxon>Orchidaceae</taxon>
        <taxon>Orchidoideae</taxon>
        <taxon>Orchideae</taxon>
        <taxon>Orchidinae</taxon>
        <taxon>Platanthera</taxon>
    </lineage>
</organism>
<keyword evidence="2 6" id="KW-0645">Protease</keyword>
<evidence type="ECO:0000313" key="6">
    <source>
        <dbReference type="EMBL" id="KAK8936424.1"/>
    </source>
</evidence>
<reference evidence="6 7" key="1">
    <citation type="journal article" date="2022" name="Nat. Plants">
        <title>Genomes of leafy and leafless Platanthera orchids illuminate the evolution of mycoheterotrophy.</title>
        <authorList>
            <person name="Li M.H."/>
            <person name="Liu K.W."/>
            <person name="Li Z."/>
            <person name="Lu H.C."/>
            <person name="Ye Q.L."/>
            <person name="Zhang D."/>
            <person name="Wang J.Y."/>
            <person name="Li Y.F."/>
            <person name="Zhong Z.M."/>
            <person name="Liu X."/>
            <person name="Yu X."/>
            <person name="Liu D.K."/>
            <person name="Tu X.D."/>
            <person name="Liu B."/>
            <person name="Hao Y."/>
            <person name="Liao X.Y."/>
            <person name="Jiang Y.T."/>
            <person name="Sun W.H."/>
            <person name="Chen J."/>
            <person name="Chen Y.Q."/>
            <person name="Ai Y."/>
            <person name="Zhai J.W."/>
            <person name="Wu S.S."/>
            <person name="Zhou Z."/>
            <person name="Hsiao Y.Y."/>
            <person name="Wu W.L."/>
            <person name="Chen Y.Y."/>
            <person name="Lin Y.F."/>
            <person name="Hsu J.L."/>
            <person name="Li C.Y."/>
            <person name="Wang Z.W."/>
            <person name="Zhao X."/>
            <person name="Zhong W.Y."/>
            <person name="Ma X.K."/>
            <person name="Ma L."/>
            <person name="Huang J."/>
            <person name="Chen G.Z."/>
            <person name="Huang M.Z."/>
            <person name="Huang L."/>
            <person name="Peng D.H."/>
            <person name="Luo Y.B."/>
            <person name="Zou S.Q."/>
            <person name="Chen S.P."/>
            <person name="Lan S."/>
            <person name="Tsai W.C."/>
            <person name="Van de Peer Y."/>
            <person name="Liu Z.J."/>
        </authorList>
    </citation>
    <scope>NUCLEOTIDE SEQUENCE [LARGE SCALE GENOMIC DNA]</scope>
    <source>
        <strain evidence="6">Lor287</strain>
    </source>
</reference>
<keyword evidence="3" id="KW-0378">Hydrolase</keyword>
<dbReference type="AlphaFoldDB" id="A0AAP0G493"/>
<dbReference type="Gene3D" id="3.40.395.10">
    <property type="entry name" value="Adenoviral Proteinase, Chain A"/>
    <property type="match status" value="1"/>
</dbReference>
<dbReference type="SUPFAM" id="SSF54001">
    <property type="entry name" value="Cysteine proteinases"/>
    <property type="match status" value="1"/>
</dbReference>
<protein>
    <submittedName>
        <fullName evidence="6">NEDD8-specific protease 1</fullName>
    </submittedName>
</protein>
<dbReference type="GO" id="GO:0008234">
    <property type="term" value="F:cysteine-type peptidase activity"/>
    <property type="evidence" value="ECO:0007669"/>
    <property type="project" value="UniProtKB-KW"/>
</dbReference>
<accession>A0AAP0G493</accession>
<dbReference type="PANTHER" id="PTHR46468">
    <property type="entry name" value="SENTRIN-SPECIFIC PROTEASE 8"/>
    <property type="match status" value="1"/>
</dbReference>
<dbReference type="GO" id="GO:0000338">
    <property type="term" value="P:protein deneddylation"/>
    <property type="evidence" value="ECO:0007669"/>
    <property type="project" value="TreeGrafter"/>
</dbReference>
<evidence type="ECO:0000256" key="4">
    <source>
        <dbReference type="ARBA" id="ARBA00022807"/>
    </source>
</evidence>
<evidence type="ECO:0000313" key="7">
    <source>
        <dbReference type="Proteomes" id="UP001418222"/>
    </source>
</evidence>
<dbReference type="PANTHER" id="PTHR46468:SF1">
    <property type="entry name" value="SENTRIN-SPECIFIC PROTEASE 8"/>
    <property type="match status" value="1"/>
</dbReference>
<comment type="similarity">
    <text evidence="1">Belongs to the peptidase C48 family.</text>
</comment>